<dbReference type="PANTHER" id="PTHR30053:SF12">
    <property type="entry name" value="ELONGATION FACTOR P (EF-P) FAMILY PROTEIN"/>
    <property type="match status" value="1"/>
</dbReference>
<evidence type="ECO:0000259" key="4">
    <source>
        <dbReference type="SMART" id="SM00841"/>
    </source>
</evidence>
<reference evidence="6" key="1">
    <citation type="journal article" date="2015" name="PLoS ONE">
        <title>Comprehensive Evaluation of Toxoplasma gondii VEG and Neospora caninum LIV Genomes with Tachyzoite Stage Transcriptome and Proteome Defines Novel Transcript Features.</title>
        <authorList>
            <person name="Ramaprasad A."/>
            <person name="Mourier T."/>
            <person name="Naeem R."/>
            <person name="Malas T.B."/>
            <person name="Moussa E."/>
            <person name="Panigrahi A."/>
            <person name="Vermont S.J."/>
            <person name="Otto T.D."/>
            <person name="Wastling J."/>
            <person name="Pain A."/>
        </authorList>
    </citation>
    <scope>NUCLEOTIDE SEQUENCE</scope>
    <source>
        <strain evidence="6">Liverpool</strain>
    </source>
</reference>
<dbReference type="SUPFAM" id="SSF50104">
    <property type="entry name" value="Translation proteins SH3-like domain"/>
    <property type="match status" value="1"/>
</dbReference>
<evidence type="ECO:0000256" key="2">
    <source>
        <dbReference type="SAM" id="MobiDB-lite"/>
    </source>
</evidence>
<evidence type="ECO:0000256" key="1">
    <source>
        <dbReference type="ARBA" id="ARBA00009479"/>
    </source>
</evidence>
<dbReference type="Gene3D" id="2.30.30.30">
    <property type="match status" value="1"/>
</dbReference>
<keyword evidence="6" id="KW-0251">Elongation factor</keyword>
<evidence type="ECO:0000256" key="3">
    <source>
        <dbReference type="SAM" id="Phobius"/>
    </source>
</evidence>
<evidence type="ECO:0000259" key="5">
    <source>
        <dbReference type="SMART" id="SM01185"/>
    </source>
</evidence>
<dbReference type="GO" id="GO:0003746">
    <property type="term" value="F:translation elongation factor activity"/>
    <property type="evidence" value="ECO:0007669"/>
    <property type="project" value="UniProtKB-KW"/>
</dbReference>
<dbReference type="GO" id="GO:0043043">
    <property type="term" value="P:peptide biosynthetic process"/>
    <property type="evidence" value="ECO:0007669"/>
    <property type="project" value="InterPro"/>
</dbReference>
<dbReference type="InterPro" id="IPR015365">
    <property type="entry name" value="Elong-fact-P_C"/>
</dbReference>
<protein>
    <submittedName>
        <fullName evidence="6">Elongation factor P</fullName>
    </submittedName>
</protein>
<dbReference type="InterPro" id="IPR014722">
    <property type="entry name" value="Rib_uL2_dom2"/>
</dbReference>
<dbReference type="InterPro" id="IPR020599">
    <property type="entry name" value="Transl_elong_fac_P/YeiP"/>
</dbReference>
<feature type="region of interest" description="Disordered" evidence="2">
    <location>
        <begin position="232"/>
        <end position="288"/>
    </location>
</feature>
<dbReference type="InterPro" id="IPR008991">
    <property type="entry name" value="Translation_prot_SH3-like_sf"/>
</dbReference>
<dbReference type="PROSITE" id="PS01275">
    <property type="entry name" value="EFP"/>
    <property type="match status" value="1"/>
</dbReference>
<feature type="compositionally biased region" description="Low complexity" evidence="2">
    <location>
        <begin position="254"/>
        <end position="274"/>
    </location>
</feature>
<keyword evidence="3" id="KW-0812">Transmembrane</keyword>
<sequence>MVGYKSLRRSRLFQTLPLLYLFPCPFLGQYAIAIVALVTPHAYSVHPGVASDSFAPADCRLRVKPPTSSRVYLEGPRANRFCRNSLSRQSSQHAVNCNACGFLLPGLAEGRSRGPSSSTRAACRPVALGPLLREAIRHTASFAGSNAPLRRTGFSPALCRHALGSRVCSSVSLTWGAFLPPSSSLSPEGPAPLRRTPFQLETHPRFRLPPISEAVAASELSGPDTTLLFAKASSKDRLRVPPQKASDPKKHAVDAAFDTDTSSADSSADSSPADKSPKSPGEPHGGFSFMFPKTGGYVSSNDIRNGSCVIVGGQAFRVLQFQSVKMARAAAYVRARLKNLVTGATVDHNFRSDEKLQIPEITVAEASFTGFRAGGGGSAKRGSKQRSSESAMLGEALKAAGMEKAGDLRGRDKALVFMNKETWEEIVVTDRDITERISGFLKEGMDVRFGLWEDKVVDIALPATETYTVTEISGQSEHSRGNPGRKQAILETGARISVPHFVETGDRVVVRTSNGDFVKRGV</sequence>
<dbReference type="GO" id="GO:0005737">
    <property type="term" value="C:cytoplasm"/>
    <property type="evidence" value="ECO:0007669"/>
    <property type="project" value="InterPro"/>
</dbReference>
<dbReference type="InterPro" id="IPR013185">
    <property type="entry name" value="Transl_elong_KOW-like"/>
</dbReference>
<dbReference type="Gene3D" id="2.40.50.140">
    <property type="entry name" value="Nucleic acid-binding proteins"/>
    <property type="match status" value="2"/>
</dbReference>
<dbReference type="FunFam" id="2.30.30.30:FF:000003">
    <property type="entry name" value="Elongation factor P"/>
    <property type="match status" value="1"/>
</dbReference>
<dbReference type="Pfam" id="PF09285">
    <property type="entry name" value="Elong-fact-P_C"/>
    <property type="match status" value="1"/>
</dbReference>
<dbReference type="InterPro" id="IPR013852">
    <property type="entry name" value="Transl_elong_P/YeiP_CS"/>
</dbReference>
<dbReference type="SUPFAM" id="SSF50249">
    <property type="entry name" value="Nucleic acid-binding proteins"/>
    <property type="match status" value="2"/>
</dbReference>
<feature type="transmembrane region" description="Helical" evidence="3">
    <location>
        <begin position="12"/>
        <end position="38"/>
    </location>
</feature>
<dbReference type="Pfam" id="PF08207">
    <property type="entry name" value="EFP_N"/>
    <property type="match status" value="1"/>
</dbReference>
<dbReference type="SMART" id="SM00841">
    <property type="entry name" value="Elong-fact-P_C"/>
    <property type="match status" value="1"/>
</dbReference>
<proteinExistence type="inferred from homology"/>
<comment type="similarity">
    <text evidence="1">Belongs to the elongation factor P family.</text>
</comment>
<feature type="domain" description="Elongation factor P C-terminal" evidence="4">
    <location>
        <begin position="466"/>
        <end position="520"/>
    </location>
</feature>
<name>A0A0F7UFD7_NEOCL</name>
<accession>A0A0F7UFD7</accession>
<feature type="domain" description="Translation elongation factor P/YeiP central" evidence="5">
    <location>
        <begin position="412"/>
        <end position="457"/>
    </location>
</feature>
<keyword evidence="3" id="KW-0472">Membrane</keyword>
<dbReference type="EMBL" id="LN714482">
    <property type="protein sequence ID" value="CEL67007.1"/>
    <property type="molecule type" value="Genomic_DNA"/>
</dbReference>
<dbReference type="Pfam" id="PF01132">
    <property type="entry name" value="EFP"/>
    <property type="match status" value="1"/>
</dbReference>
<gene>
    <name evidence="6" type="ORF">BN1204_028120</name>
</gene>
<organism evidence="6">
    <name type="scientific">Neospora caninum (strain Liverpool)</name>
    <dbReference type="NCBI Taxonomy" id="572307"/>
    <lineage>
        <taxon>Eukaryota</taxon>
        <taxon>Sar</taxon>
        <taxon>Alveolata</taxon>
        <taxon>Apicomplexa</taxon>
        <taxon>Conoidasida</taxon>
        <taxon>Coccidia</taxon>
        <taxon>Eucoccidiorida</taxon>
        <taxon>Eimeriorina</taxon>
        <taxon>Sarcocystidae</taxon>
        <taxon>Neospora</taxon>
    </lineage>
</organism>
<evidence type="ECO:0000313" key="6">
    <source>
        <dbReference type="EMBL" id="CEL67007.1"/>
    </source>
</evidence>
<keyword evidence="6" id="KW-0648">Protein biosynthesis</keyword>
<dbReference type="AlphaFoldDB" id="A0A0F7UFD7"/>
<dbReference type="SMART" id="SM01185">
    <property type="entry name" value="EFP"/>
    <property type="match status" value="1"/>
</dbReference>
<dbReference type="InterPro" id="IPR012340">
    <property type="entry name" value="NA-bd_OB-fold"/>
</dbReference>
<keyword evidence="3" id="KW-1133">Transmembrane helix</keyword>
<dbReference type="InterPro" id="IPR001059">
    <property type="entry name" value="Transl_elong_P/YeiP_cen"/>
</dbReference>
<dbReference type="PANTHER" id="PTHR30053">
    <property type="entry name" value="ELONGATION FACTOR P"/>
    <property type="match status" value="1"/>
</dbReference>